<dbReference type="InterPro" id="IPR014347">
    <property type="entry name" value="Tautomerase/MIF_sf"/>
</dbReference>
<dbReference type="RefSeq" id="WP_208877317.1">
    <property type="nucleotide sequence ID" value="NZ_CP031320.1"/>
</dbReference>
<dbReference type="KEGG" id="sarm:DVA86_09390"/>
<reference evidence="1 2" key="1">
    <citation type="submission" date="2018-07" db="EMBL/GenBank/DDBJ databases">
        <title>Draft genome of the type strain Streptomyces armeniacus ATCC 15676.</title>
        <authorList>
            <person name="Labana P."/>
            <person name="Gosse J.T."/>
            <person name="Boddy C.N."/>
        </authorList>
    </citation>
    <scope>NUCLEOTIDE SEQUENCE [LARGE SCALE GENOMIC DNA]</scope>
    <source>
        <strain evidence="1 2">ATCC 15676</strain>
    </source>
</reference>
<proteinExistence type="predicted"/>
<organism evidence="1 2">
    <name type="scientific">Streptomyces armeniacus</name>
    <dbReference type="NCBI Taxonomy" id="83291"/>
    <lineage>
        <taxon>Bacteria</taxon>
        <taxon>Bacillati</taxon>
        <taxon>Actinomycetota</taxon>
        <taxon>Actinomycetes</taxon>
        <taxon>Kitasatosporales</taxon>
        <taxon>Streptomycetaceae</taxon>
        <taxon>Streptomyces</taxon>
    </lineage>
</organism>
<dbReference type="PANTHER" id="PTHR37950:SF1">
    <property type="entry name" value="4-HYDROXYPHENYLACETATE CATABOLISM PROTEIN"/>
    <property type="match status" value="1"/>
</dbReference>
<gene>
    <name evidence="1" type="ORF">DVA86_09390</name>
</gene>
<dbReference type="Proteomes" id="UP000254425">
    <property type="component" value="Chromosome"/>
</dbReference>
<dbReference type="PANTHER" id="PTHR37950">
    <property type="entry name" value="4-HYDROXYPHENYLACETATE CATABOLISM PROTEIN"/>
    <property type="match status" value="1"/>
</dbReference>
<accession>A0A345XMG7</accession>
<keyword evidence="1" id="KW-0413">Isomerase</keyword>
<protein>
    <submittedName>
        <fullName evidence="1">Isomerase</fullName>
    </submittedName>
</protein>
<evidence type="ECO:0000313" key="2">
    <source>
        <dbReference type="Proteomes" id="UP000254425"/>
    </source>
</evidence>
<dbReference type="Gene3D" id="3.30.429.10">
    <property type="entry name" value="Macrophage Migration Inhibitory Factor"/>
    <property type="match status" value="1"/>
</dbReference>
<dbReference type="GO" id="GO:0008704">
    <property type="term" value="F:5-carboxymethyl-2-hydroxymuconate delta-isomerase activity"/>
    <property type="evidence" value="ECO:0007669"/>
    <property type="project" value="InterPro"/>
</dbReference>
<dbReference type="SUPFAM" id="SSF55331">
    <property type="entry name" value="Tautomerase/MIF"/>
    <property type="match status" value="1"/>
</dbReference>
<dbReference type="InterPro" id="IPR004220">
    <property type="entry name" value="5-COMe_2-OHmuconate_Isoase"/>
</dbReference>
<evidence type="ECO:0000313" key="1">
    <source>
        <dbReference type="EMBL" id="AXK32833.1"/>
    </source>
</evidence>
<keyword evidence="2" id="KW-1185">Reference proteome</keyword>
<dbReference type="Pfam" id="PF02962">
    <property type="entry name" value="CHMI"/>
    <property type="match status" value="1"/>
</dbReference>
<name>A0A345XMG7_9ACTN</name>
<dbReference type="EMBL" id="CP031320">
    <property type="protein sequence ID" value="AXK32833.1"/>
    <property type="molecule type" value="Genomic_DNA"/>
</dbReference>
<sequence>MPHITVDYSDVLTDTFDRRGFGRALHPLVAKAVDGSVAACKTRFRRAEECVIADGETDIAMVHVEVALLSGRTPEVKGELSRSVLQLLRGYVGPTPGHALHASVDVSELDRGCYSSHHDQEAATA</sequence>
<dbReference type="AlphaFoldDB" id="A0A345XMG7"/>